<dbReference type="Gene3D" id="1.10.1040.10">
    <property type="entry name" value="N-(1-d-carboxylethyl)-l-norvaline Dehydrogenase, domain 2"/>
    <property type="match status" value="1"/>
</dbReference>
<dbReference type="Proteomes" id="UP000178859">
    <property type="component" value="Unassembled WGS sequence"/>
</dbReference>
<keyword evidence="3" id="KW-0311">Gluconate utilization</keyword>
<dbReference type="InterPro" id="IPR004849">
    <property type="entry name" value="6DGDH_YqeC"/>
</dbReference>
<dbReference type="GO" id="GO:0016054">
    <property type="term" value="P:organic acid catabolic process"/>
    <property type="evidence" value="ECO:0007669"/>
    <property type="project" value="UniProtKB-ARBA"/>
</dbReference>
<dbReference type="PROSITE" id="PS00895">
    <property type="entry name" value="3_HYDROXYISOBUT_DH"/>
    <property type="match status" value="1"/>
</dbReference>
<dbReference type="SUPFAM" id="SSF48179">
    <property type="entry name" value="6-phosphogluconate dehydrogenase C-terminal domain-like"/>
    <property type="match status" value="1"/>
</dbReference>
<proteinExistence type="inferred from homology"/>
<dbReference type="Pfam" id="PF03446">
    <property type="entry name" value="NAD_binding_2"/>
    <property type="match status" value="1"/>
</dbReference>
<protein>
    <submittedName>
        <fullName evidence="6">6-phosphogluconate dehydrogenase (Decarboxylating)</fullName>
    </submittedName>
</protein>
<dbReference type="InterPro" id="IPR006183">
    <property type="entry name" value="Pgluconate_DH"/>
</dbReference>
<dbReference type="InterPro" id="IPR006115">
    <property type="entry name" value="6PGDH_NADP-bd"/>
</dbReference>
<comment type="similarity">
    <text evidence="1">Belongs to the 6-phosphogluconate dehydrogenase family.</text>
</comment>
<evidence type="ECO:0000313" key="7">
    <source>
        <dbReference type="Proteomes" id="UP000178859"/>
    </source>
</evidence>
<dbReference type="InterPro" id="IPR013328">
    <property type="entry name" value="6PGD_dom2"/>
</dbReference>
<evidence type="ECO:0000256" key="2">
    <source>
        <dbReference type="ARBA" id="ARBA00023002"/>
    </source>
</evidence>
<dbReference type="InterPro" id="IPR036291">
    <property type="entry name" value="NAD(P)-bd_dom_sf"/>
</dbReference>
<feature type="domain" description="6-phosphogluconate dehydrogenase NADP-binding" evidence="5">
    <location>
        <begin position="2"/>
        <end position="154"/>
    </location>
</feature>
<dbReference type="InterPro" id="IPR002204">
    <property type="entry name" value="3-OH-isobutyrate_DH-rel_CS"/>
</dbReference>
<evidence type="ECO:0000259" key="5">
    <source>
        <dbReference type="Pfam" id="PF03446"/>
    </source>
</evidence>
<dbReference type="GO" id="GO:0006098">
    <property type="term" value="P:pentose-phosphate shunt"/>
    <property type="evidence" value="ECO:0007669"/>
    <property type="project" value="InterPro"/>
</dbReference>
<gene>
    <name evidence="6" type="ORF">A3I48_03625</name>
</gene>
<dbReference type="PRINTS" id="PR00076">
    <property type="entry name" value="6PGDHDRGNASE"/>
</dbReference>
<dbReference type="SUPFAM" id="SSF51735">
    <property type="entry name" value="NAD(P)-binding Rossmann-fold domains"/>
    <property type="match status" value="1"/>
</dbReference>
<dbReference type="NCBIfam" id="TIGR00872">
    <property type="entry name" value="gnd_rel"/>
    <property type="match status" value="1"/>
</dbReference>
<accession>A0A1F5MFZ7</accession>
<sequence>MKIGFIGLGRMGKNMVLNLLEKGIEVVAWNRSPEPYEEVTNAGAVTAESIDNLISKLEAPRTVWVMITAGAAIDEILTTLAEKLSPGDLVIDGGNSFYKETLRRNEMLSKKGIHFMDAGTSGGIEGARNGACIMVGGLKEDFDRVEEVFKAAAMPNAYAYLGPTGAGHFAKTIHNGIEYGMMEAIGEGAAILKSSPFPYDLREVFRIYNTGSIIESRLVGWTLAELKNDPELKNISSTIGSGGGAGKTKAEGHWTVDLAKELGVDTPVIEASVKVRDNSDKDIEDSPNGFRNKIVAAMRWQFGQHPVKKQ</sequence>
<dbReference type="Gene3D" id="3.40.50.720">
    <property type="entry name" value="NAD(P)-binding Rossmann-like Domain"/>
    <property type="match status" value="1"/>
</dbReference>
<dbReference type="GO" id="GO:0004616">
    <property type="term" value="F:phosphogluconate dehydrogenase (decarboxylating) activity"/>
    <property type="evidence" value="ECO:0007669"/>
    <property type="project" value="InterPro"/>
</dbReference>
<dbReference type="PANTHER" id="PTHR11811">
    <property type="entry name" value="6-PHOSPHOGLUCONATE DEHYDROGENASE"/>
    <property type="match status" value="1"/>
</dbReference>
<keyword evidence="2" id="KW-0560">Oxidoreductase</keyword>
<organism evidence="6 7">
    <name type="scientific">Candidatus Daviesbacteria bacterium RIFCSPLOWO2_02_FULL_36_7</name>
    <dbReference type="NCBI Taxonomy" id="1797792"/>
    <lineage>
        <taxon>Bacteria</taxon>
        <taxon>Candidatus Daviesiibacteriota</taxon>
    </lineage>
</organism>
<dbReference type="GO" id="GO:0019521">
    <property type="term" value="P:D-gluconate metabolic process"/>
    <property type="evidence" value="ECO:0007669"/>
    <property type="project" value="UniProtKB-KW"/>
</dbReference>
<name>A0A1F5MFZ7_9BACT</name>
<feature type="domain" description="6-phosphogluconate dehydrogenase C-terminal" evidence="4">
    <location>
        <begin position="167"/>
        <end position="281"/>
    </location>
</feature>
<dbReference type="InterPro" id="IPR006114">
    <property type="entry name" value="6PGDH_C"/>
</dbReference>
<evidence type="ECO:0000259" key="4">
    <source>
        <dbReference type="Pfam" id="PF00393"/>
    </source>
</evidence>
<dbReference type="Pfam" id="PF00393">
    <property type="entry name" value="6PGD"/>
    <property type="match status" value="1"/>
</dbReference>
<comment type="caution">
    <text evidence="6">The sequence shown here is derived from an EMBL/GenBank/DDBJ whole genome shotgun (WGS) entry which is preliminary data.</text>
</comment>
<dbReference type="EMBL" id="MFDT01000070">
    <property type="protein sequence ID" value="OGE64291.1"/>
    <property type="molecule type" value="Genomic_DNA"/>
</dbReference>
<evidence type="ECO:0000256" key="1">
    <source>
        <dbReference type="ARBA" id="ARBA00008419"/>
    </source>
</evidence>
<evidence type="ECO:0000256" key="3">
    <source>
        <dbReference type="ARBA" id="ARBA00023064"/>
    </source>
</evidence>
<evidence type="ECO:0000313" key="6">
    <source>
        <dbReference type="EMBL" id="OGE64291.1"/>
    </source>
</evidence>
<reference evidence="6 7" key="1">
    <citation type="journal article" date="2016" name="Nat. Commun.">
        <title>Thousands of microbial genomes shed light on interconnected biogeochemical processes in an aquifer system.</title>
        <authorList>
            <person name="Anantharaman K."/>
            <person name="Brown C.T."/>
            <person name="Hug L.A."/>
            <person name="Sharon I."/>
            <person name="Castelle C.J."/>
            <person name="Probst A.J."/>
            <person name="Thomas B.C."/>
            <person name="Singh A."/>
            <person name="Wilkins M.J."/>
            <person name="Karaoz U."/>
            <person name="Brodie E.L."/>
            <person name="Williams K.H."/>
            <person name="Hubbard S.S."/>
            <person name="Banfield J.F."/>
        </authorList>
    </citation>
    <scope>NUCLEOTIDE SEQUENCE [LARGE SCALE GENOMIC DNA]</scope>
</reference>
<dbReference type="InterPro" id="IPR008927">
    <property type="entry name" value="6-PGluconate_DH-like_C_sf"/>
</dbReference>
<dbReference type="NCBIfam" id="NF007161">
    <property type="entry name" value="PRK09599.1"/>
    <property type="match status" value="1"/>
</dbReference>
<dbReference type="AlphaFoldDB" id="A0A1F5MFZ7"/>
<dbReference type="GO" id="GO:0050661">
    <property type="term" value="F:NADP binding"/>
    <property type="evidence" value="ECO:0007669"/>
    <property type="project" value="InterPro"/>
</dbReference>